<accession>A0A1Q3EM60</accession>
<reference evidence="1 2" key="2">
    <citation type="submission" date="2017-02" db="EMBL/GenBank/DDBJ databases">
        <title>A genome survey and senescence transcriptome analysis in Lentinula edodes.</title>
        <authorList>
            <person name="Sakamoto Y."/>
            <person name="Nakade K."/>
            <person name="Sato S."/>
            <person name="Yoshida Y."/>
            <person name="Miyazaki K."/>
            <person name="Natsume S."/>
            <person name="Konno N."/>
        </authorList>
    </citation>
    <scope>NUCLEOTIDE SEQUENCE [LARGE SCALE GENOMIC DNA]</scope>
    <source>
        <strain evidence="1 2">NBRC 111202</strain>
    </source>
</reference>
<evidence type="ECO:0000313" key="1">
    <source>
        <dbReference type="EMBL" id="GAW08261.1"/>
    </source>
</evidence>
<organism evidence="1 2">
    <name type="scientific">Lentinula edodes</name>
    <name type="common">Shiitake mushroom</name>
    <name type="synonym">Lentinus edodes</name>
    <dbReference type="NCBI Taxonomy" id="5353"/>
    <lineage>
        <taxon>Eukaryota</taxon>
        <taxon>Fungi</taxon>
        <taxon>Dikarya</taxon>
        <taxon>Basidiomycota</taxon>
        <taxon>Agaricomycotina</taxon>
        <taxon>Agaricomycetes</taxon>
        <taxon>Agaricomycetidae</taxon>
        <taxon>Agaricales</taxon>
        <taxon>Marasmiineae</taxon>
        <taxon>Omphalotaceae</taxon>
        <taxon>Lentinula</taxon>
    </lineage>
</organism>
<reference evidence="1 2" key="1">
    <citation type="submission" date="2016-08" db="EMBL/GenBank/DDBJ databases">
        <authorList>
            <consortium name="Lentinula edodes genome sequencing consortium"/>
            <person name="Sakamoto Y."/>
            <person name="Nakade K."/>
            <person name="Sato S."/>
            <person name="Yoshida Y."/>
            <person name="Miyazaki K."/>
            <person name="Natsume S."/>
            <person name="Konno N."/>
        </authorList>
    </citation>
    <scope>NUCLEOTIDE SEQUENCE [LARGE SCALE GENOMIC DNA]</scope>
    <source>
        <strain evidence="1 2">NBRC 111202</strain>
    </source>
</reference>
<dbReference type="EMBL" id="BDGU01000612">
    <property type="protein sequence ID" value="GAW08261.1"/>
    <property type="molecule type" value="Genomic_DNA"/>
</dbReference>
<keyword evidence="2" id="KW-1185">Reference proteome</keyword>
<dbReference type="AlphaFoldDB" id="A0A1Q3EM60"/>
<sequence>MPQACHKPFLSTLSVSGELAFINSADRERIRICYVSPSGLFGCKFLTGKIRSDIPSYLFKGYTLRLSISNPSASVM</sequence>
<protein>
    <submittedName>
        <fullName evidence="1">Uncharacterized protein</fullName>
    </submittedName>
</protein>
<dbReference type="Proteomes" id="UP000188533">
    <property type="component" value="Unassembled WGS sequence"/>
</dbReference>
<proteinExistence type="predicted"/>
<evidence type="ECO:0000313" key="2">
    <source>
        <dbReference type="Proteomes" id="UP000188533"/>
    </source>
</evidence>
<name>A0A1Q3EM60_LENED</name>
<comment type="caution">
    <text evidence="1">The sequence shown here is derived from an EMBL/GenBank/DDBJ whole genome shotgun (WGS) entry which is preliminary data.</text>
</comment>
<gene>
    <name evidence="1" type="ORF">LENED_010313</name>
</gene>